<protein>
    <submittedName>
        <fullName evidence="13">Methyl-accepting chemotaxis protein</fullName>
    </submittedName>
</protein>
<evidence type="ECO:0000256" key="4">
    <source>
        <dbReference type="ARBA" id="ARBA00022692"/>
    </source>
</evidence>
<evidence type="ECO:0000256" key="5">
    <source>
        <dbReference type="ARBA" id="ARBA00022989"/>
    </source>
</evidence>
<dbReference type="SUPFAM" id="SSF58104">
    <property type="entry name" value="Methyl-accepting chemotaxis protein (MCP) signaling domain"/>
    <property type="match status" value="1"/>
</dbReference>
<evidence type="ECO:0000256" key="1">
    <source>
        <dbReference type="ARBA" id="ARBA00004651"/>
    </source>
</evidence>
<dbReference type="InterPro" id="IPR003660">
    <property type="entry name" value="HAMP_dom"/>
</dbReference>
<reference evidence="13 14" key="1">
    <citation type="submission" date="2023-07" db="EMBL/GenBank/DDBJ databases">
        <title>Identification of four novel Pseudomonas species associated with bacterial leaf spot of cucurbits.</title>
        <authorList>
            <person name="Fullem K.R."/>
        </authorList>
    </citation>
    <scope>NUCLEOTIDE SEQUENCE [LARGE SCALE GENOMIC DNA]</scope>
    <source>
        <strain evidence="13 14">KFB 138</strain>
    </source>
</reference>
<evidence type="ECO:0000256" key="3">
    <source>
        <dbReference type="ARBA" id="ARBA00022481"/>
    </source>
</evidence>
<keyword evidence="4 10" id="KW-0812">Transmembrane</keyword>
<dbReference type="PROSITE" id="PS50111">
    <property type="entry name" value="CHEMOTAXIS_TRANSDUC_2"/>
    <property type="match status" value="1"/>
</dbReference>
<keyword evidence="7 9" id="KW-0807">Transducer</keyword>
<dbReference type="PANTHER" id="PTHR32089:SF119">
    <property type="entry name" value="METHYL-ACCEPTING CHEMOTAXIS PROTEIN CTPL"/>
    <property type="match status" value="1"/>
</dbReference>
<sequence length="677" mass="75992">MRLHSVRVQMISPIALLAVIIAGLLLLMLLMSRVQQEAMRRQAENYFEAVSVVLNADRDIYQALIAQERLMSGDGKATDNQADFDANAQQVFDRFSKFRQFLAEEPQLLKPFGNFNQLYTEWMEASKSLNISFKTGKVLSEALQKQDERFQEIRDMLDDAGERLRQHTQYKSVQPNNGVDLQQYVEALSEVLNADRDIYQARLSLQKMAAGSGSTVENRAFFEENIQQALQRFHNYRSYLIREPELTRPYEHFDTLFSEWIAKSRAILDSSSSKSQAMLSKEKLIADERFTAIRDVLDKAGETVNVHARKQKDEVKERVSTYEKFAIAVIALAFLLALAVGYYVPLMITRNVQNITRRIREIAAGDGDLTLRINSKSRDELGDLSREFDSFVEHLREIMSAIQKQSVMLGGMTGQLNTVSEEAGRISEQMVISSNSMVSTGNNMSISNQQMAGLAKDTAAEANLSSQLTYQGKNAVNISNQAIERLVVDIELALKSSTDLEQSSAAIVSILEVIRKIADQTNLLALNAAIEAARAGEQGRGFAVVADEVRMLATRTQDSTREIEEMIERLKMSVSESTMAIRNSRNNADTTVAQIDQVTEIFDTLSASFDKVQNMATKTAITTDEQAQASHDISENLLSLKEQTDGVSRMSDEVKSQTKKITVLYQELKIQVESFKV</sequence>
<evidence type="ECO:0000256" key="8">
    <source>
        <dbReference type="ARBA" id="ARBA00029447"/>
    </source>
</evidence>
<feature type="domain" description="HAMP" evidence="12">
    <location>
        <begin position="346"/>
        <end position="400"/>
    </location>
</feature>
<keyword evidence="3" id="KW-0488">Methylation</keyword>
<dbReference type="SMART" id="SM00304">
    <property type="entry name" value="HAMP"/>
    <property type="match status" value="1"/>
</dbReference>
<evidence type="ECO:0000259" key="11">
    <source>
        <dbReference type="PROSITE" id="PS50111"/>
    </source>
</evidence>
<evidence type="ECO:0000313" key="14">
    <source>
        <dbReference type="Proteomes" id="UP001223016"/>
    </source>
</evidence>
<dbReference type="Gene3D" id="6.10.340.10">
    <property type="match status" value="1"/>
</dbReference>
<dbReference type="InterPro" id="IPR004089">
    <property type="entry name" value="MCPsignal_dom"/>
</dbReference>
<evidence type="ECO:0000256" key="10">
    <source>
        <dbReference type="SAM" id="Phobius"/>
    </source>
</evidence>
<dbReference type="EMBL" id="JAUQOO010000034">
    <property type="protein sequence ID" value="MDO7930258.1"/>
    <property type="molecule type" value="Genomic_DNA"/>
</dbReference>
<dbReference type="Pfam" id="PF00672">
    <property type="entry name" value="HAMP"/>
    <property type="match status" value="1"/>
</dbReference>
<keyword evidence="2" id="KW-1003">Cell membrane</keyword>
<evidence type="ECO:0000256" key="2">
    <source>
        <dbReference type="ARBA" id="ARBA00022475"/>
    </source>
</evidence>
<evidence type="ECO:0000313" key="13">
    <source>
        <dbReference type="EMBL" id="MDO7930258.1"/>
    </source>
</evidence>
<organism evidence="13 14">
    <name type="scientific">Pseudomonas serbiensis</name>
    <dbReference type="NCBI Taxonomy" id="3064350"/>
    <lineage>
        <taxon>Bacteria</taxon>
        <taxon>Pseudomonadati</taxon>
        <taxon>Pseudomonadota</taxon>
        <taxon>Gammaproteobacteria</taxon>
        <taxon>Pseudomonadales</taxon>
        <taxon>Pseudomonadaceae</taxon>
        <taxon>Pseudomonas</taxon>
    </lineage>
</organism>
<keyword evidence="5 10" id="KW-1133">Transmembrane helix</keyword>
<comment type="caution">
    <text evidence="13">The sequence shown here is derived from an EMBL/GenBank/DDBJ whole genome shotgun (WGS) entry which is preliminary data.</text>
</comment>
<name>A0ABT9CZ76_9PSED</name>
<dbReference type="SMART" id="SM00283">
    <property type="entry name" value="MA"/>
    <property type="match status" value="1"/>
</dbReference>
<dbReference type="Pfam" id="PF00015">
    <property type="entry name" value="MCPsignal"/>
    <property type="match status" value="1"/>
</dbReference>
<dbReference type="PROSITE" id="PS50885">
    <property type="entry name" value="HAMP"/>
    <property type="match status" value="1"/>
</dbReference>
<proteinExistence type="inferred from homology"/>
<evidence type="ECO:0000256" key="6">
    <source>
        <dbReference type="ARBA" id="ARBA00023136"/>
    </source>
</evidence>
<feature type="transmembrane region" description="Helical" evidence="10">
    <location>
        <begin position="325"/>
        <end position="344"/>
    </location>
</feature>
<accession>A0ABT9CZ76</accession>
<dbReference type="CDD" id="cd06225">
    <property type="entry name" value="HAMP"/>
    <property type="match status" value="1"/>
</dbReference>
<comment type="subcellular location">
    <subcellularLocation>
        <location evidence="1">Cell membrane</location>
        <topology evidence="1">Multi-pass membrane protein</topology>
    </subcellularLocation>
</comment>
<evidence type="ECO:0000259" key="12">
    <source>
        <dbReference type="PROSITE" id="PS50885"/>
    </source>
</evidence>
<keyword evidence="6 10" id="KW-0472">Membrane</keyword>
<feature type="domain" description="Methyl-accepting transducer" evidence="11">
    <location>
        <begin position="405"/>
        <end position="641"/>
    </location>
</feature>
<keyword evidence="14" id="KW-1185">Reference proteome</keyword>
<feature type="transmembrane region" description="Helical" evidence="10">
    <location>
        <begin position="12"/>
        <end position="31"/>
    </location>
</feature>
<evidence type="ECO:0000256" key="7">
    <source>
        <dbReference type="ARBA" id="ARBA00023224"/>
    </source>
</evidence>
<dbReference type="Proteomes" id="UP001223016">
    <property type="component" value="Unassembled WGS sequence"/>
</dbReference>
<dbReference type="PANTHER" id="PTHR32089">
    <property type="entry name" value="METHYL-ACCEPTING CHEMOTAXIS PROTEIN MCPB"/>
    <property type="match status" value="1"/>
</dbReference>
<gene>
    <name evidence="13" type="ORF">Q6A51_26150</name>
</gene>
<dbReference type="Gene3D" id="1.10.287.950">
    <property type="entry name" value="Methyl-accepting chemotaxis protein"/>
    <property type="match status" value="1"/>
</dbReference>
<evidence type="ECO:0000256" key="9">
    <source>
        <dbReference type="PROSITE-ProRule" id="PRU00284"/>
    </source>
</evidence>
<comment type="similarity">
    <text evidence="8">Belongs to the methyl-accepting chemotaxis (MCP) protein family.</text>
</comment>